<feature type="transmembrane region" description="Helical" evidence="2">
    <location>
        <begin position="195"/>
        <end position="219"/>
    </location>
</feature>
<sequence length="242" mass="25402">MVRIPSFSRREETAPTRDDERPAGTDTPAQTATMARPADAGPAGPRPGDEPTTYRSRSATGVAPEAPRTETRKPEPVLPPAPPRRSGRDEMARTDRIATEDLSADRRDMGGAPTAVADRTPATEPEQRPAAPAGPRPRTSVLATTSLILGVSGVLFVLTGALAGYGIAIGAVGALLGVAGISATSRRHISGKTEALLGLLLGLSAVVIGILAMTGQFAWPTTDGDTVVRFREWLDTQFVDRF</sequence>
<dbReference type="EMBL" id="AP023359">
    <property type="protein sequence ID" value="BCJ66592.1"/>
    <property type="molecule type" value="Genomic_DNA"/>
</dbReference>
<evidence type="ECO:0000313" key="4">
    <source>
        <dbReference type="Proteomes" id="UP000680866"/>
    </source>
</evidence>
<keyword evidence="2" id="KW-1133">Transmembrane helix</keyword>
<accession>A0A810MZN6</accession>
<keyword evidence="4" id="KW-1185">Reference proteome</keyword>
<feature type="transmembrane region" description="Helical" evidence="2">
    <location>
        <begin position="165"/>
        <end position="183"/>
    </location>
</feature>
<keyword evidence="2" id="KW-0812">Transmembrane</keyword>
<feature type="compositionally biased region" description="Low complexity" evidence="1">
    <location>
        <begin position="128"/>
        <end position="138"/>
    </location>
</feature>
<dbReference type="Proteomes" id="UP000680866">
    <property type="component" value="Chromosome"/>
</dbReference>
<name>A0A810MZN6_9ACTN</name>
<feature type="region of interest" description="Disordered" evidence="1">
    <location>
        <begin position="1"/>
        <end position="138"/>
    </location>
</feature>
<reference evidence="3" key="1">
    <citation type="submission" date="2020-08" db="EMBL/GenBank/DDBJ databases">
        <title>Whole genome shotgun sequence of Polymorphospora rubra NBRC 101157.</title>
        <authorList>
            <person name="Komaki H."/>
            <person name="Tamura T."/>
        </authorList>
    </citation>
    <scope>NUCLEOTIDE SEQUENCE</scope>
    <source>
        <strain evidence="3">NBRC 101157</strain>
    </source>
</reference>
<feature type="transmembrane region" description="Helical" evidence="2">
    <location>
        <begin position="141"/>
        <end position="159"/>
    </location>
</feature>
<proteinExistence type="predicted"/>
<evidence type="ECO:0008006" key="5">
    <source>
        <dbReference type="Google" id="ProtNLM"/>
    </source>
</evidence>
<dbReference type="RefSeq" id="WP_344143230.1">
    <property type="nucleotide sequence ID" value="NZ_BAAAOJ010000053.1"/>
</dbReference>
<protein>
    <recommendedName>
        <fullName evidence="5">DUF4190 domain-containing protein</fullName>
    </recommendedName>
</protein>
<dbReference type="AlphaFoldDB" id="A0A810MZN6"/>
<evidence type="ECO:0000313" key="3">
    <source>
        <dbReference type="EMBL" id="BCJ66592.1"/>
    </source>
</evidence>
<feature type="compositionally biased region" description="Basic and acidic residues" evidence="1">
    <location>
        <begin position="8"/>
        <end position="23"/>
    </location>
</feature>
<gene>
    <name evidence="3" type="ORF">Prubr_36130</name>
</gene>
<evidence type="ECO:0000256" key="2">
    <source>
        <dbReference type="SAM" id="Phobius"/>
    </source>
</evidence>
<organism evidence="3 4">
    <name type="scientific">Polymorphospora rubra</name>
    <dbReference type="NCBI Taxonomy" id="338584"/>
    <lineage>
        <taxon>Bacteria</taxon>
        <taxon>Bacillati</taxon>
        <taxon>Actinomycetota</taxon>
        <taxon>Actinomycetes</taxon>
        <taxon>Micromonosporales</taxon>
        <taxon>Micromonosporaceae</taxon>
        <taxon>Polymorphospora</taxon>
    </lineage>
</organism>
<feature type="compositionally biased region" description="Basic and acidic residues" evidence="1">
    <location>
        <begin position="86"/>
        <end position="109"/>
    </location>
</feature>
<dbReference type="KEGG" id="pry:Prubr_36130"/>
<evidence type="ECO:0000256" key="1">
    <source>
        <dbReference type="SAM" id="MobiDB-lite"/>
    </source>
</evidence>
<keyword evidence="2" id="KW-0472">Membrane</keyword>